<accession>A0A8C4QBB8</accession>
<protein>
    <recommendedName>
        <fullName evidence="7">Tetraspanin</fullName>
    </recommendedName>
</protein>
<dbReference type="Gene3D" id="1.10.1450.10">
    <property type="entry name" value="Tetraspanin"/>
    <property type="match status" value="1"/>
</dbReference>
<feature type="transmembrane region" description="Helical" evidence="7">
    <location>
        <begin position="20"/>
        <end position="40"/>
    </location>
</feature>
<dbReference type="SUPFAM" id="SSF48652">
    <property type="entry name" value="Tetraspanin"/>
    <property type="match status" value="1"/>
</dbReference>
<keyword evidence="3 7" id="KW-0812">Transmembrane</keyword>
<evidence type="ECO:0000313" key="9">
    <source>
        <dbReference type="Proteomes" id="UP000694388"/>
    </source>
</evidence>
<dbReference type="Ensembl" id="ENSEBUT00000013444.1">
    <property type="protein sequence ID" value="ENSEBUP00000012868.1"/>
    <property type="gene ID" value="ENSEBUG00000008150.1"/>
</dbReference>
<dbReference type="Proteomes" id="UP000694388">
    <property type="component" value="Unplaced"/>
</dbReference>
<name>A0A8C4QBB8_EPTBU</name>
<feature type="transmembrane region" description="Helical" evidence="7">
    <location>
        <begin position="60"/>
        <end position="79"/>
    </location>
</feature>
<comment type="similarity">
    <text evidence="2 7">Belongs to the tetraspanin (TM4SF) family.</text>
</comment>
<dbReference type="InterPro" id="IPR008952">
    <property type="entry name" value="Tetraspanin_EC2_sf"/>
</dbReference>
<comment type="subcellular location">
    <subcellularLocation>
        <location evidence="1 7">Membrane</location>
        <topology evidence="1 7">Multi-pass membrane protein</topology>
    </subcellularLocation>
</comment>
<keyword evidence="5 7" id="KW-0472">Membrane</keyword>
<dbReference type="PANTHER" id="PTHR19282:SF252">
    <property type="entry name" value="TETRASPANIN"/>
    <property type="match status" value="1"/>
</dbReference>
<dbReference type="PIRSF" id="PIRSF002419">
    <property type="entry name" value="Tetraspanin"/>
    <property type="match status" value="1"/>
</dbReference>
<sequence>MPSRRLQTKPVIGCLKTLLIFYSFVFWVTGLILLAVGVWGKLSLGPYVDLVAEGNATAPYVLIGTGTTILLFGLFGCLATCKSSPWMLKMYALFLFLVFLVEIVAGISGFVFRHEIKGQFRENLLKAIHRYKGSSQSNTDTAVDDLQKNLHCCGLTNYTDWQETVYGQTYGVPASCCHQPEACPPSGLRNSTVVGSLVFQKGCFSLVTGFMESNLAVIAGCAFGIAFSQVFGMILACCLAKHINSNQYEIV</sequence>
<dbReference type="AlphaFoldDB" id="A0A8C4QBB8"/>
<dbReference type="Pfam" id="PF00335">
    <property type="entry name" value="Tetraspanin"/>
    <property type="match status" value="1"/>
</dbReference>
<dbReference type="Ensembl" id="ENSEBUT00000013422.1">
    <property type="protein sequence ID" value="ENSEBUP00000012846.1"/>
    <property type="gene ID" value="ENSEBUG00000008150.1"/>
</dbReference>
<feature type="disulfide bond" evidence="6">
    <location>
        <begin position="153"/>
        <end position="176"/>
    </location>
</feature>
<feature type="transmembrane region" description="Helical" evidence="7">
    <location>
        <begin position="91"/>
        <end position="112"/>
    </location>
</feature>
<reference evidence="8" key="1">
    <citation type="submission" date="2025-05" db="UniProtKB">
        <authorList>
            <consortium name="Ensembl"/>
        </authorList>
    </citation>
    <scope>IDENTIFICATION</scope>
</reference>
<organism evidence="8 9">
    <name type="scientific">Eptatretus burgeri</name>
    <name type="common">Inshore hagfish</name>
    <dbReference type="NCBI Taxonomy" id="7764"/>
    <lineage>
        <taxon>Eukaryota</taxon>
        <taxon>Metazoa</taxon>
        <taxon>Chordata</taxon>
        <taxon>Craniata</taxon>
        <taxon>Vertebrata</taxon>
        <taxon>Cyclostomata</taxon>
        <taxon>Myxini</taxon>
        <taxon>Myxiniformes</taxon>
        <taxon>Myxinidae</taxon>
        <taxon>Eptatretinae</taxon>
        <taxon>Eptatretus</taxon>
    </lineage>
</organism>
<keyword evidence="9" id="KW-1185">Reference proteome</keyword>
<evidence type="ECO:0000256" key="7">
    <source>
        <dbReference type="RuleBase" id="RU361218"/>
    </source>
</evidence>
<keyword evidence="4 7" id="KW-1133">Transmembrane helix</keyword>
<feature type="transmembrane region" description="Helical" evidence="7">
    <location>
        <begin position="215"/>
        <end position="240"/>
    </location>
</feature>
<keyword evidence="6" id="KW-1015">Disulfide bond</keyword>
<evidence type="ECO:0000313" key="8">
    <source>
        <dbReference type="Ensembl" id="ENSEBUP00000012868.1"/>
    </source>
</evidence>
<proteinExistence type="inferred from homology"/>
<evidence type="ECO:0000256" key="5">
    <source>
        <dbReference type="ARBA" id="ARBA00023136"/>
    </source>
</evidence>
<dbReference type="InterPro" id="IPR018499">
    <property type="entry name" value="Tetraspanin/Peripherin"/>
</dbReference>
<dbReference type="PRINTS" id="PR00259">
    <property type="entry name" value="TMFOUR"/>
</dbReference>
<evidence type="ECO:0000256" key="1">
    <source>
        <dbReference type="ARBA" id="ARBA00004141"/>
    </source>
</evidence>
<evidence type="ECO:0000256" key="6">
    <source>
        <dbReference type="PIRSR" id="PIRSR002419-1"/>
    </source>
</evidence>
<dbReference type="PANTHER" id="PTHR19282">
    <property type="entry name" value="TETRASPANIN"/>
    <property type="match status" value="1"/>
</dbReference>
<evidence type="ECO:0000256" key="4">
    <source>
        <dbReference type="ARBA" id="ARBA00022989"/>
    </source>
</evidence>
<dbReference type="GO" id="GO:0005886">
    <property type="term" value="C:plasma membrane"/>
    <property type="evidence" value="ECO:0007669"/>
    <property type="project" value="TreeGrafter"/>
</dbReference>
<evidence type="ECO:0000256" key="2">
    <source>
        <dbReference type="ARBA" id="ARBA00006840"/>
    </source>
</evidence>
<dbReference type="OMA" id="NWSTSHY"/>
<dbReference type="GeneTree" id="ENSGT00940000159092"/>
<dbReference type="InterPro" id="IPR000301">
    <property type="entry name" value="Tetraspanin_animals"/>
</dbReference>
<evidence type="ECO:0000256" key="3">
    <source>
        <dbReference type="ARBA" id="ARBA00022692"/>
    </source>
</evidence>